<evidence type="ECO:0000313" key="2">
    <source>
        <dbReference type="EMBL" id="ABI56895.1"/>
    </source>
</evidence>
<name>Q0A8E2_ALKEH</name>
<dbReference type="EMBL" id="CP000453">
    <property type="protein sequence ID" value="ABI56895.1"/>
    <property type="molecule type" value="Genomic_DNA"/>
</dbReference>
<keyword evidence="1" id="KW-1133">Transmembrane helix</keyword>
<dbReference type="RefSeq" id="WP_011629289.1">
    <property type="nucleotide sequence ID" value="NC_008340.1"/>
</dbReference>
<dbReference type="PROSITE" id="PS51257">
    <property type="entry name" value="PROKAR_LIPOPROTEIN"/>
    <property type="match status" value="1"/>
</dbReference>
<proteinExistence type="predicted"/>
<sequence>MRIAVLIISLSLVMIIGVQSCAVGVGAELMADEDTAAGGAAGVMVAFLFVLGAAFALGKPTVSAVMFGIAAATGFSVGTSTAFEDMAIWGFVALVLCIMSLLGRRELREKPSAEQDS</sequence>
<evidence type="ECO:0000313" key="3">
    <source>
        <dbReference type="Proteomes" id="UP000001962"/>
    </source>
</evidence>
<evidence type="ECO:0000256" key="1">
    <source>
        <dbReference type="SAM" id="Phobius"/>
    </source>
</evidence>
<keyword evidence="1" id="KW-0472">Membrane</keyword>
<gene>
    <name evidence="2" type="ordered locus">Mlg_1548</name>
</gene>
<keyword evidence="1" id="KW-0812">Transmembrane</keyword>
<accession>Q0A8E2</accession>
<feature type="transmembrane region" description="Helical" evidence="1">
    <location>
        <begin position="36"/>
        <end position="57"/>
    </location>
</feature>
<keyword evidence="3" id="KW-1185">Reference proteome</keyword>
<protein>
    <submittedName>
        <fullName evidence="2">Putative lipoprotein</fullName>
    </submittedName>
</protein>
<feature type="transmembrane region" description="Helical" evidence="1">
    <location>
        <begin position="64"/>
        <end position="80"/>
    </location>
</feature>
<dbReference type="AlphaFoldDB" id="Q0A8E2"/>
<dbReference type="KEGG" id="aeh:Mlg_1548"/>
<dbReference type="Proteomes" id="UP000001962">
    <property type="component" value="Chromosome"/>
</dbReference>
<organism evidence="2 3">
    <name type="scientific">Alkalilimnicola ehrlichii (strain ATCC BAA-1101 / DSM 17681 / MLHE-1)</name>
    <dbReference type="NCBI Taxonomy" id="187272"/>
    <lineage>
        <taxon>Bacteria</taxon>
        <taxon>Pseudomonadati</taxon>
        <taxon>Pseudomonadota</taxon>
        <taxon>Gammaproteobacteria</taxon>
        <taxon>Chromatiales</taxon>
        <taxon>Ectothiorhodospiraceae</taxon>
        <taxon>Alkalilimnicola</taxon>
    </lineage>
</organism>
<keyword evidence="2" id="KW-0449">Lipoprotein</keyword>
<feature type="transmembrane region" description="Helical" evidence="1">
    <location>
        <begin position="86"/>
        <end position="103"/>
    </location>
</feature>
<dbReference type="eggNOG" id="ENOG5033KU4">
    <property type="taxonomic scope" value="Bacteria"/>
</dbReference>
<dbReference type="HOGENOM" id="CLU_2094890_0_0_6"/>
<reference evidence="3" key="1">
    <citation type="submission" date="2006-08" db="EMBL/GenBank/DDBJ databases">
        <title>Complete sequence of Alkalilimnicola ehrilichei MLHE-1.</title>
        <authorList>
            <person name="Copeland A."/>
            <person name="Lucas S."/>
            <person name="Lapidus A."/>
            <person name="Barry K."/>
            <person name="Detter J.C."/>
            <person name="Glavina del Rio T."/>
            <person name="Hammon N."/>
            <person name="Israni S."/>
            <person name="Dalin E."/>
            <person name="Tice H."/>
            <person name="Pitluck S."/>
            <person name="Sims D."/>
            <person name="Brettin T."/>
            <person name="Bruce D."/>
            <person name="Han C."/>
            <person name="Tapia R."/>
            <person name="Gilna P."/>
            <person name="Schmutz J."/>
            <person name="Larimer F."/>
            <person name="Land M."/>
            <person name="Hauser L."/>
            <person name="Kyrpides N."/>
            <person name="Mikhailova N."/>
            <person name="Oremland R.S."/>
            <person name="Hoeft S.E."/>
            <person name="Switzer-Blum J."/>
            <person name="Kulp T."/>
            <person name="King G."/>
            <person name="Tabita R."/>
            <person name="Witte B."/>
            <person name="Santini J.M."/>
            <person name="Basu P."/>
            <person name="Hollibaugh J.T."/>
            <person name="Xie G."/>
            <person name="Stolz J.F."/>
            <person name="Richardson P."/>
        </authorList>
    </citation>
    <scope>NUCLEOTIDE SEQUENCE [LARGE SCALE GENOMIC DNA]</scope>
    <source>
        <strain evidence="3">ATCC BAA-1101 / DSM 17681 / MLHE-1</strain>
    </source>
</reference>